<accession>A0A9D6YYX2</accession>
<dbReference type="EMBL" id="JACRDE010000050">
    <property type="protein sequence ID" value="MBI5248188.1"/>
    <property type="molecule type" value="Genomic_DNA"/>
</dbReference>
<reference evidence="1" key="1">
    <citation type="submission" date="2020-07" db="EMBL/GenBank/DDBJ databases">
        <title>Huge and variable diversity of episymbiotic CPR bacteria and DPANN archaea in groundwater ecosystems.</title>
        <authorList>
            <person name="He C.Y."/>
            <person name="Keren R."/>
            <person name="Whittaker M."/>
            <person name="Farag I.F."/>
            <person name="Doudna J."/>
            <person name="Cate J.H.D."/>
            <person name="Banfield J.F."/>
        </authorList>
    </citation>
    <scope>NUCLEOTIDE SEQUENCE</scope>
    <source>
        <strain evidence="1">NC_groundwater_1664_Pr3_B-0.1um_52_9</strain>
    </source>
</reference>
<organism evidence="1 2">
    <name type="scientific">Desulfomonile tiedjei</name>
    <dbReference type="NCBI Taxonomy" id="2358"/>
    <lineage>
        <taxon>Bacteria</taxon>
        <taxon>Pseudomonadati</taxon>
        <taxon>Thermodesulfobacteriota</taxon>
        <taxon>Desulfomonilia</taxon>
        <taxon>Desulfomonilales</taxon>
        <taxon>Desulfomonilaceae</taxon>
        <taxon>Desulfomonile</taxon>
    </lineage>
</organism>
<evidence type="ECO:0000313" key="2">
    <source>
        <dbReference type="Proteomes" id="UP000807825"/>
    </source>
</evidence>
<comment type="caution">
    <text evidence="1">The sequence shown here is derived from an EMBL/GenBank/DDBJ whole genome shotgun (WGS) entry which is preliminary data.</text>
</comment>
<protein>
    <submittedName>
        <fullName evidence="1">Uncharacterized protein</fullName>
    </submittedName>
</protein>
<proteinExistence type="predicted"/>
<gene>
    <name evidence="1" type="ORF">HY912_01725</name>
</gene>
<dbReference type="AlphaFoldDB" id="A0A9D6YYX2"/>
<name>A0A9D6YYX2_9BACT</name>
<evidence type="ECO:0000313" key="1">
    <source>
        <dbReference type="EMBL" id="MBI5248188.1"/>
    </source>
</evidence>
<sequence length="221" mass="24797">MTREGVRRVLVEQYVFHEAKHHTDTVEGATEPVPTPVEAHALADIYKCLHQGEFGIGHSIEDSFKFAALLSAELLSAHPNAAEPILENVSPKGGVFRINLRPYRQRFLGRERSASGVLLEVCLNSATSHAGSGKDFIAALEWFRDLNDKGDLAIGERFYAFPSELLRLFLAQVKDFIETTGNIPVLSHSQVYKRYNAPSYRVVDRKTLERSDLAFLIQETK</sequence>
<dbReference type="Proteomes" id="UP000807825">
    <property type="component" value="Unassembled WGS sequence"/>
</dbReference>